<dbReference type="Proteomes" id="UP001237642">
    <property type="component" value="Unassembled WGS sequence"/>
</dbReference>
<dbReference type="PANTHER" id="PTHR31704">
    <property type="entry name" value="MYB/SANT-LIKE DNA-BINDING DOMAIN PROTEIN-RELATED"/>
    <property type="match status" value="1"/>
</dbReference>
<reference evidence="3" key="1">
    <citation type="submission" date="2023-02" db="EMBL/GenBank/DDBJ databases">
        <title>Genome of toxic invasive species Heracleum sosnowskyi carries increased number of genes despite the absence of recent whole-genome duplications.</title>
        <authorList>
            <person name="Schelkunov M."/>
            <person name="Shtratnikova V."/>
            <person name="Makarenko M."/>
            <person name="Klepikova A."/>
            <person name="Omelchenko D."/>
            <person name="Novikova G."/>
            <person name="Obukhova E."/>
            <person name="Bogdanov V."/>
            <person name="Penin A."/>
            <person name="Logacheva M."/>
        </authorList>
    </citation>
    <scope>NUCLEOTIDE SEQUENCE</scope>
    <source>
        <strain evidence="3">Hsosn_3</strain>
        <tissue evidence="3">Leaf</tissue>
    </source>
</reference>
<dbReference type="InterPro" id="IPR024752">
    <property type="entry name" value="Myb/SANT-like_dom"/>
</dbReference>
<sequence length="474" mass="53692">MDESSETPSQKPLRTYWKDDILTKTFLEACIHEVVVSGRQGSSLKPYSWENVEEVLKKTHNFDVEKRQMRNRYDYLRHRYAAWCSLRPKTGNHYNPTTNTFNFTDQEWKQHIQANKHVATLRTTPLIFPDLCKNLFDGAAATGVSGWGPSSKKNRTLDLSDHVEILGNEDIQSQSHMNSPFLGTYSNSSATFQDTTQSNVSDTHDEGERPKKKAKSSSKPSKSSQLEEKMASALDLMIQNNSGPSLQECKEKLNKIGWASTNPLRQMALDQEDKELLTIFPGAIGALDGTLIHAIVPASQQARYRGRGMGVCYQNVLGICDFNMIFTFVWAGWEGVAHDSRILTEVVADTDSGFPLPPRNIYYLCDAAYANTRERAYGVLKARFPILKQMAPYRFSTQRDIVIACFAVHNFIRMQKLEDELFDQCDNNISSDSDEEENDEMEEECEDESQRNSQGTQFMNSLPDQIALKLSPSS</sequence>
<feature type="compositionally biased region" description="Polar residues" evidence="1">
    <location>
        <begin position="451"/>
        <end position="463"/>
    </location>
</feature>
<dbReference type="Pfam" id="PF12776">
    <property type="entry name" value="Myb_DNA-bind_3"/>
    <property type="match status" value="1"/>
</dbReference>
<feature type="domain" description="Myb/SANT-like" evidence="2">
    <location>
        <begin position="22"/>
        <end position="111"/>
    </location>
</feature>
<feature type="region of interest" description="Disordered" evidence="1">
    <location>
        <begin position="171"/>
        <end position="226"/>
    </location>
</feature>
<evidence type="ECO:0000259" key="2">
    <source>
        <dbReference type="Pfam" id="PF12776"/>
    </source>
</evidence>
<feature type="compositionally biased region" description="Acidic residues" evidence="1">
    <location>
        <begin position="432"/>
        <end position="447"/>
    </location>
</feature>
<gene>
    <name evidence="3" type="ORF">POM88_019518</name>
</gene>
<name>A0AAD8MRZ8_9APIA</name>
<protein>
    <recommendedName>
        <fullName evidence="2">Myb/SANT-like domain-containing protein</fullName>
    </recommendedName>
</protein>
<dbReference type="AlphaFoldDB" id="A0AAD8MRZ8"/>
<feature type="region of interest" description="Disordered" evidence="1">
    <location>
        <begin position="425"/>
        <end position="474"/>
    </location>
</feature>
<organism evidence="3 4">
    <name type="scientific">Heracleum sosnowskyi</name>
    <dbReference type="NCBI Taxonomy" id="360622"/>
    <lineage>
        <taxon>Eukaryota</taxon>
        <taxon>Viridiplantae</taxon>
        <taxon>Streptophyta</taxon>
        <taxon>Embryophyta</taxon>
        <taxon>Tracheophyta</taxon>
        <taxon>Spermatophyta</taxon>
        <taxon>Magnoliopsida</taxon>
        <taxon>eudicotyledons</taxon>
        <taxon>Gunneridae</taxon>
        <taxon>Pentapetalae</taxon>
        <taxon>asterids</taxon>
        <taxon>campanulids</taxon>
        <taxon>Apiales</taxon>
        <taxon>Apiaceae</taxon>
        <taxon>Apioideae</taxon>
        <taxon>apioid superclade</taxon>
        <taxon>Tordylieae</taxon>
        <taxon>Tordyliinae</taxon>
        <taxon>Heracleum</taxon>
    </lineage>
</organism>
<evidence type="ECO:0000313" key="3">
    <source>
        <dbReference type="EMBL" id="KAK1381783.1"/>
    </source>
</evidence>
<feature type="compositionally biased region" description="Polar residues" evidence="1">
    <location>
        <begin position="184"/>
        <end position="201"/>
    </location>
</feature>
<dbReference type="EMBL" id="JAUIZM010000005">
    <property type="protein sequence ID" value="KAK1381783.1"/>
    <property type="molecule type" value="Genomic_DNA"/>
</dbReference>
<dbReference type="PANTHER" id="PTHR31704:SF48">
    <property type="entry name" value="L10-INTERACTING MYB DOMAIN-CONTAINING PROTEIN-LIKE"/>
    <property type="match status" value="1"/>
</dbReference>
<reference evidence="3" key="2">
    <citation type="submission" date="2023-05" db="EMBL/GenBank/DDBJ databases">
        <authorList>
            <person name="Schelkunov M.I."/>
        </authorList>
    </citation>
    <scope>NUCLEOTIDE SEQUENCE</scope>
    <source>
        <strain evidence="3">Hsosn_3</strain>
        <tissue evidence="3">Leaf</tissue>
    </source>
</reference>
<proteinExistence type="predicted"/>
<keyword evidence="4" id="KW-1185">Reference proteome</keyword>
<evidence type="ECO:0000313" key="4">
    <source>
        <dbReference type="Proteomes" id="UP001237642"/>
    </source>
</evidence>
<accession>A0AAD8MRZ8</accession>
<evidence type="ECO:0000256" key="1">
    <source>
        <dbReference type="SAM" id="MobiDB-lite"/>
    </source>
</evidence>
<comment type="caution">
    <text evidence="3">The sequence shown here is derived from an EMBL/GenBank/DDBJ whole genome shotgun (WGS) entry which is preliminary data.</text>
</comment>